<reference evidence="2 3" key="1">
    <citation type="submission" date="2017-12" db="EMBL/GenBank/DDBJ databases">
        <authorList>
            <person name="Paulsen S."/>
            <person name="Gram L.K."/>
        </authorList>
    </citation>
    <scope>NUCLEOTIDE SEQUENCE [LARGE SCALE GENOMIC DNA]</scope>
    <source>
        <strain evidence="2 3">S2897</strain>
    </source>
</reference>
<evidence type="ECO:0000313" key="2">
    <source>
        <dbReference type="EMBL" id="TMP86570.1"/>
    </source>
</evidence>
<organism evidence="2 3">
    <name type="scientific">Pseudoalteromonas ruthenica</name>
    <dbReference type="NCBI Taxonomy" id="151081"/>
    <lineage>
        <taxon>Bacteria</taxon>
        <taxon>Pseudomonadati</taxon>
        <taxon>Pseudomonadota</taxon>
        <taxon>Gammaproteobacteria</taxon>
        <taxon>Alteromonadales</taxon>
        <taxon>Pseudoalteromonadaceae</taxon>
        <taxon>Pseudoalteromonas</taxon>
    </lineage>
</organism>
<gene>
    <name evidence="2" type="ORF">CWC05_12255</name>
</gene>
<evidence type="ECO:0000259" key="1">
    <source>
        <dbReference type="Pfam" id="PF03537"/>
    </source>
</evidence>
<dbReference type="Gene3D" id="3.20.20.70">
    <property type="entry name" value="Aldolase class I"/>
    <property type="match status" value="1"/>
</dbReference>
<accession>A0A5S3Z410</accession>
<proteinExistence type="predicted"/>
<comment type="caution">
    <text evidence="2">The sequence shown here is derived from an EMBL/GenBank/DDBJ whole genome shotgun (WGS) entry which is preliminary data.</text>
</comment>
<feature type="domain" description="Glycoside-hydrolase family GH114 TIM-barrel" evidence="1">
    <location>
        <begin position="62"/>
        <end position="272"/>
    </location>
</feature>
<evidence type="ECO:0000313" key="3">
    <source>
        <dbReference type="Proteomes" id="UP000305874"/>
    </source>
</evidence>
<dbReference type="Proteomes" id="UP000305874">
    <property type="component" value="Unassembled WGS sequence"/>
</dbReference>
<dbReference type="PANTHER" id="PTHR35882:SF2">
    <property type="entry name" value="PELA"/>
    <property type="match status" value="1"/>
</dbReference>
<dbReference type="InterPro" id="IPR017853">
    <property type="entry name" value="GH"/>
</dbReference>
<dbReference type="AlphaFoldDB" id="A0A5S3Z410"/>
<protein>
    <submittedName>
        <fullName evidence="2">RNA-binding protein</fullName>
    </submittedName>
</protein>
<dbReference type="CDD" id="cd10922">
    <property type="entry name" value="CE4_PelA_like_C"/>
    <property type="match status" value="1"/>
</dbReference>
<name>A0A5S3Z410_9GAMM</name>
<dbReference type="SUPFAM" id="SSF51445">
    <property type="entry name" value="(Trans)glycosidases"/>
    <property type="match status" value="1"/>
</dbReference>
<reference evidence="3" key="2">
    <citation type="submission" date="2019-06" db="EMBL/GenBank/DDBJ databases">
        <title>Co-occurence of chitin degradation, pigmentation and bioactivity in marine Pseudoalteromonas.</title>
        <authorList>
            <person name="Sonnenschein E.C."/>
            <person name="Bech P.K."/>
        </authorList>
    </citation>
    <scope>NUCLEOTIDE SEQUENCE [LARGE SCALE GENOMIC DNA]</scope>
    <source>
        <strain evidence="3">S2897</strain>
    </source>
</reference>
<dbReference type="PANTHER" id="PTHR35882">
    <property type="entry name" value="PELA"/>
    <property type="match status" value="1"/>
</dbReference>
<dbReference type="InterPro" id="IPR004352">
    <property type="entry name" value="GH114_TIM-barrel"/>
</dbReference>
<dbReference type="InterPro" id="IPR013785">
    <property type="entry name" value="Aldolase_TIM"/>
</dbReference>
<dbReference type="EMBL" id="PNCG01000013">
    <property type="protein sequence ID" value="TMP86570.1"/>
    <property type="molecule type" value="Genomic_DNA"/>
</dbReference>
<sequence>MAVLLLTKCKFVFTVVVALLVSGLIAQPTRAVAPTHFEQSIAFYYGEVDSVRELISYQRVVVSPQQLSKRQLQQLKNANTQVYAYLSVGEYLGVDTRLLDAASMGRNSAWQAEIMDAASPVWRQHLQQQAERYQRQGFSGVFLDTLDSYQLALPHEQHASQQQALVSLIDNIATSLPVMLNRGFELVDKLAQPPQAVVAESLMYGFDITKNDYTRQSDSDIQWLRTKLEHIEGLGIEAIVIDYLPAGVEARVAAAKEIAALGFTPYVSDGLLQQFGVSLHYPVRRRVLGVYDSSVVLKKQSACHKYLATLIEYQGYVPQCIDIRDSRLAQLDLERFAGVAFWLPQASYQHLDAQQLLLRSISQRPTVIIGELPDDEALLARLGIRENGSYTGALESSGAKLTYPMPHAAPKQFPRYQLMDSHTPALVSINDSQGNTGVGVARMPWGGLFLEPLTVQELIGDRNRWPLEPFAHLIPLFSLAAIPVPDVTTESGLRIVTAHIDGDGFPSVAWLPGRPYAGASILNNVLKKSPLPHTVSVVEAEVAPHGLYPDIASELEEIARQTFALDNVEIASHTFSHPFFWDDRIDAKEKLYGDSLPVPNYTLDYDREVFGSVRYINEHLAPKHKQVEVFLWSGMADPTADVIAKTRQLDLYNVNGGNTYVLNDNYSIAQVYPHLNWYKDGIQVYAAVMNENLYTELWTENYRGFARASETFELLGAPRRLKPVSIYYHMYSGVYPASLGALDHLYDWVEKHELTPLYLSEYAHRARTLYETGVARAIDDDNWHITSTGVKSLRIASDQLPDGDSEGIAGFTPGPDGNYITLVQPRSTLSLSQGDAAAFSNRAYLAKANAVIEHWQWQGAKLRFTVLAHRDLQLTLDNVASCQVNKLSDPALTLDKTANQWTIRSTQRGRYHVELHCPGQGQ</sequence>
<dbReference type="Pfam" id="PF03537">
    <property type="entry name" value="Glyco_hydro_114"/>
    <property type="match status" value="1"/>
</dbReference>